<proteinExistence type="predicted"/>
<sequence>MENMDIKTEKYALIEYITQIEDLSIIEKLKEFVKANDHDFWNDLSEDQKREAKEGMNDLDSGLKFDYEDVLSKHR</sequence>
<dbReference type="EMBL" id="BMIU01000009">
    <property type="protein sequence ID" value="GGF32921.1"/>
    <property type="molecule type" value="Genomic_DNA"/>
</dbReference>
<reference evidence="2" key="1">
    <citation type="journal article" date="2019" name="Int. J. Syst. Evol. Microbiol.">
        <title>The Global Catalogue of Microorganisms (GCM) 10K type strain sequencing project: providing services to taxonomists for standard genome sequencing and annotation.</title>
        <authorList>
            <consortium name="The Broad Institute Genomics Platform"/>
            <consortium name="The Broad Institute Genome Sequencing Center for Infectious Disease"/>
            <person name="Wu L."/>
            <person name="Ma J."/>
        </authorList>
    </citation>
    <scope>NUCLEOTIDE SEQUENCE [LARGE SCALE GENOMIC DNA]</scope>
    <source>
        <strain evidence="2">CGMCC 1.15407</strain>
    </source>
</reference>
<protein>
    <submittedName>
        <fullName evidence="1">Uncharacterized protein</fullName>
    </submittedName>
</protein>
<evidence type="ECO:0000313" key="1">
    <source>
        <dbReference type="EMBL" id="GGF32921.1"/>
    </source>
</evidence>
<name>A0ABQ1V255_9BACT</name>
<dbReference type="RefSeq" id="WP_137401475.1">
    <property type="nucleotide sequence ID" value="NZ_BMIU01000009.1"/>
</dbReference>
<accession>A0ABQ1V255</accession>
<evidence type="ECO:0000313" key="2">
    <source>
        <dbReference type="Proteomes" id="UP000647339"/>
    </source>
</evidence>
<comment type="caution">
    <text evidence="1">The sequence shown here is derived from an EMBL/GenBank/DDBJ whole genome shotgun (WGS) entry which is preliminary data.</text>
</comment>
<dbReference type="Proteomes" id="UP000647339">
    <property type="component" value="Unassembled WGS sequence"/>
</dbReference>
<gene>
    <name evidence="1" type="ORF">GCM10011339_21360</name>
</gene>
<keyword evidence="2" id="KW-1185">Reference proteome</keyword>
<organism evidence="1 2">
    <name type="scientific">Echinicola rosea</name>
    <dbReference type="NCBI Taxonomy" id="1807691"/>
    <lineage>
        <taxon>Bacteria</taxon>
        <taxon>Pseudomonadati</taxon>
        <taxon>Bacteroidota</taxon>
        <taxon>Cytophagia</taxon>
        <taxon>Cytophagales</taxon>
        <taxon>Cyclobacteriaceae</taxon>
        <taxon>Echinicola</taxon>
    </lineage>
</organism>